<keyword evidence="3 6" id="KW-0597">Phosphoprotein</keyword>
<keyword evidence="7" id="KW-0812">Transmembrane</keyword>
<dbReference type="SUPFAM" id="SSF47226">
    <property type="entry name" value="Histidine-containing phosphotransfer domain, HPT domain"/>
    <property type="match status" value="1"/>
</dbReference>
<comment type="caution">
    <text evidence="11">The sequence shown here is derived from an EMBL/GenBank/DDBJ whole genome shotgun (WGS) entry which is preliminary data.</text>
</comment>
<dbReference type="Proteomes" id="UP001200741">
    <property type="component" value="Unassembled WGS sequence"/>
</dbReference>
<dbReference type="PANTHER" id="PTHR45339:SF3">
    <property type="entry name" value="HISTIDINE KINASE"/>
    <property type="match status" value="1"/>
</dbReference>
<comment type="catalytic activity">
    <reaction evidence="1">
        <text>ATP + protein L-histidine = ADP + protein N-phospho-L-histidine.</text>
        <dbReference type="EC" id="2.7.13.3"/>
    </reaction>
</comment>
<dbReference type="SUPFAM" id="SSF55874">
    <property type="entry name" value="ATPase domain of HSP90 chaperone/DNA topoisomerase II/histidine kinase"/>
    <property type="match status" value="1"/>
</dbReference>
<dbReference type="SMART" id="SM00387">
    <property type="entry name" value="HATPase_c"/>
    <property type="match status" value="1"/>
</dbReference>
<evidence type="ECO:0000256" key="2">
    <source>
        <dbReference type="ARBA" id="ARBA00012438"/>
    </source>
</evidence>
<dbReference type="InterPro" id="IPR008207">
    <property type="entry name" value="Sig_transdc_His_kin_Hpt_dom"/>
</dbReference>
<feature type="modified residue" description="Phosphohistidine" evidence="5">
    <location>
        <position position="645"/>
    </location>
</feature>
<evidence type="ECO:0000256" key="3">
    <source>
        <dbReference type="ARBA" id="ARBA00022553"/>
    </source>
</evidence>
<evidence type="ECO:0000256" key="5">
    <source>
        <dbReference type="PROSITE-ProRule" id="PRU00110"/>
    </source>
</evidence>
<gene>
    <name evidence="11" type="ORF">LXT13_11835</name>
</gene>
<dbReference type="SMART" id="SM00448">
    <property type="entry name" value="REC"/>
    <property type="match status" value="2"/>
</dbReference>
<dbReference type="InterPro" id="IPR036641">
    <property type="entry name" value="HPT_dom_sf"/>
</dbReference>
<dbReference type="InterPro" id="IPR005467">
    <property type="entry name" value="His_kinase_dom"/>
</dbReference>
<dbReference type="InterPro" id="IPR004358">
    <property type="entry name" value="Sig_transdc_His_kin-like_C"/>
</dbReference>
<dbReference type="InterPro" id="IPR003661">
    <property type="entry name" value="HisK_dim/P_dom"/>
</dbReference>
<evidence type="ECO:0000313" key="11">
    <source>
        <dbReference type="EMBL" id="MCE4555108.1"/>
    </source>
</evidence>
<dbReference type="InterPro" id="IPR003594">
    <property type="entry name" value="HATPase_dom"/>
</dbReference>
<dbReference type="CDD" id="cd16922">
    <property type="entry name" value="HATPase_EvgS-ArcB-TorS-like"/>
    <property type="match status" value="1"/>
</dbReference>
<evidence type="ECO:0000256" key="1">
    <source>
        <dbReference type="ARBA" id="ARBA00000085"/>
    </source>
</evidence>
<organism evidence="11 12">
    <name type="scientific">Pelomonas cellulosilytica</name>
    <dbReference type="NCBI Taxonomy" id="2906762"/>
    <lineage>
        <taxon>Bacteria</taxon>
        <taxon>Pseudomonadati</taxon>
        <taxon>Pseudomonadota</taxon>
        <taxon>Betaproteobacteria</taxon>
        <taxon>Burkholderiales</taxon>
        <taxon>Sphaerotilaceae</taxon>
        <taxon>Roseateles</taxon>
    </lineage>
</organism>
<sequence length="775" mass="82850">MPQRPLTLGLLWLAIAALLALLALLLNLRSGGADLIDAALALNLLLLPLPVLCVLVVRRRHRHAQAHIAAARAATEAKTRFLAQISHEIRTPMNAIMGMTQLALQTPLSAEQREMLLKADSASRTLLSLINDLLDVSKIEAGHMEIESQPLRLEDVVAQAVELVRPMHANPAVALVCRWADASLLGAHGQLRGDALRLQQVLVNLLSNALKFTPAGEVQLTLDVDLGAVGDRVPLVIRVQDSGIGMDAEQIAGLFREFRQGDASVHRRYGGTGLGLVITRRLVELMDGRLEVRSEPGRGSCFEIRLALPMDAGARPPTLLNPRPLLLADARAASRTSTEELLGHLGLGASVRTAATVEATLGALDERRRAGQPFAWLLVDWQLPGPGPTGAELLARLRRDHPGLRVAVMCTPTLDDGPAQARAFGARALCTKPLLAADLRRLLGDAQVERPLGADAESLAGLRVLLVEDHPVNQEIALRLLSGRGALVDVAGDGQEGLDKLQAAGAQAYDLVLMDLQMPVLDGLSATRRLRQLRGFEHLPVLAMTAHALAEERAQCLEAGMQGHIAKPLDVARLVRELQRYRPAPMPEPATPALDMTAGLRQFDGQVALYRRTLQGFAAQYAEGLGAWVAWVTDGEWAELRRAAHTLQGLAATLGAQDLHRLALALERSAAAADASGAMTLLGRAESALTALLAEVDEVLKTHGAAPAAVSRGRGDLAELRQLLSQSDSRALDWWQAHGSHCDLDDAATARLQQALAELDFDAALAALPAAEGAA</sequence>
<feature type="modified residue" description="4-aspartylphosphate" evidence="6">
    <location>
        <position position="380"/>
    </location>
</feature>
<feature type="transmembrane region" description="Helical" evidence="7">
    <location>
        <begin position="40"/>
        <end position="57"/>
    </location>
</feature>
<dbReference type="PRINTS" id="PR00344">
    <property type="entry name" value="BCTRLSENSOR"/>
</dbReference>
<keyword evidence="7" id="KW-1133">Transmembrane helix</keyword>
<dbReference type="EMBL" id="JAJTWU010000004">
    <property type="protein sequence ID" value="MCE4555108.1"/>
    <property type="molecule type" value="Genomic_DNA"/>
</dbReference>
<dbReference type="InterPro" id="IPR001789">
    <property type="entry name" value="Sig_transdc_resp-reg_receiver"/>
</dbReference>
<name>A0ABS8XV66_9BURK</name>
<keyword evidence="4" id="KW-0902">Two-component regulatory system</keyword>
<feature type="domain" description="HPt" evidence="10">
    <location>
        <begin position="606"/>
        <end position="706"/>
    </location>
</feature>
<keyword evidence="12" id="KW-1185">Reference proteome</keyword>
<dbReference type="CDD" id="cd00156">
    <property type="entry name" value="REC"/>
    <property type="match status" value="1"/>
</dbReference>
<dbReference type="InterPro" id="IPR036097">
    <property type="entry name" value="HisK_dim/P_sf"/>
</dbReference>
<accession>A0ABS8XV66</accession>
<feature type="domain" description="Histidine kinase" evidence="8">
    <location>
        <begin position="84"/>
        <end position="310"/>
    </location>
</feature>
<reference evidence="11 12" key="1">
    <citation type="submission" date="2021-12" db="EMBL/GenBank/DDBJ databases">
        <title>Genome seq of P8.</title>
        <authorList>
            <person name="Seo T."/>
        </authorList>
    </citation>
    <scope>NUCLEOTIDE SEQUENCE [LARGE SCALE GENOMIC DNA]</scope>
    <source>
        <strain evidence="11 12">P8</strain>
    </source>
</reference>
<dbReference type="SUPFAM" id="SSF52172">
    <property type="entry name" value="CheY-like"/>
    <property type="match status" value="2"/>
</dbReference>
<dbReference type="PROSITE" id="PS50109">
    <property type="entry name" value="HIS_KIN"/>
    <property type="match status" value="1"/>
</dbReference>
<proteinExistence type="predicted"/>
<evidence type="ECO:0000259" key="8">
    <source>
        <dbReference type="PROSITE" id="PS50109"/>
    </source>
</evidence>
<dbReference type="Gene3D" id="1.20.120.160">
    <property type="entry name" value="HPT domain"/>
    <property type="match status" value="1"/>
</dbReference>
<dbReference type="Gene3D" id="3.40.50.2300">
    <property type="match status" value="2"/>
</dbReference>
<dbReference type="RefSeq" id="WP_233372128.1">
    <property type="nucleotide sequence ID" value="NZ_JAJTWU010000004.1"/>
</dbReference>
<dbReference type="Pfam" id="PF01627">
    <property type="entry name" value="Hpt"/>
    <property type="match status" value="1"/>
</dbReference>
<keyword evidence="7" id="KW-0472">Membrane</keyword>
<evidence type="ECO:0000313" key="12">
    <source>
        <dbReference type="Proteomes" id="UP001200741"/>
    </source>
</evidence>
<dbReference type="PANTHER" id="PTHR45339">
    <property type="entry name" value="HYBRID SIGNAL TRANSDUCTION HISTIDINE KINASE J"/>
    <property type="match status" value="1"/>
</dbReference>
<dbReference type="Pfam" id="PF02518">
    <property type="entry name" value="HATPase_c"/>
    <property type="match status" value="1"/>
</dbReference>
<evidence type="ECO:0000259" key="9">
    <source>
        <dbReference type="PROSITE" id="PS50110"/>
    </source>
</evidence>
<dbReference type="PROSITE" id="PS50894">
    <property type="entry name" value="HPT"/>
    <property type="match status" value="1"/>
</dbReference>
<feature type="domain" description="Response regulatory" evidence="9">
    <location>
        <begin position="324"/>
        <end position="447"/>
    </location>
</feature>
<evidence type="ECO:0000256" key="7">
    <source>
        <dbReference type="SAM" id="Phobius"/>
    </source>
</evidence>
<dbReference type="Pfam" id="PF00072">
    <property type="entry name" value="Response_reg"/>
    <property type="match status" value="1"/>
</dbReference>
<evidence type="ECO:0000259" key="10">
    <source>
        <dbReference type="PROSITE" id="PS50894"/>
    </source>
</evidence>
<dbReference type="CDD" id="cd17546">
    <property type="entry name" value="REC_hyHK_CKI1_RcsC-like"/>
    <property type="match status" value="1"/>
</dbReference>
<dbReference type="Pfam" id="PF00512">
    <property type="entry name" value="HisKA"/>
    <property type="match status" value="1"/>
</dbReference>
<dbReference type="SUPFAM" id="SSF47384">
    <property type="entry name" value="Homodimeric domain of signal transducing histidine kinase"/>
    <property type="match status" value="1"/>
</dbReference>
<evidence type="ECO:0000256" key="6">
    <source>
        <dbReference type="PROSITE-ProRule" id="PRU00169"/>
    </source>
</evidence>
<feature type="domain" description="Response regulatory" evidence="9">
    <location>
        <begin position="463"/>
        <end position="582"/>
    </location>
</feature>
<protein>
    <recommendedName>
        <fullName evidence="2">histidine kinase</fullName>
        <ecNumber evidence="2">2.7.13.3</ecNumber>
    </recommendedName>
</protein>
<dbReference type="EC" id="2.7.13.3" evidence="2"/>
<dbReference type="Gene3D" id="3.30.565.10">
    <property type="entry name" value="Histidine kinase-like ATPase, C-terminal domain"/>
    <property type="match status" value="1"/>
</dbReference>
<dbReference type="SMART" id="SM00388">
    <property type="entry name" value="HisKA"/>
    <property type="match status" value="1"/>
</dbReference>
<dbReference type="PROSITE" id="PS50110">
    <property type="entry name" value="RESPONSE_REGULATORY"/>
    <property type="match status" value="2"/>
</dbReference>
<dbReference type="InterPro" id="IPR011006">
    <property type="entry name" value="CheY-like_superfamily"/>
</dbReference>
<feature type="modified residue" description="4-aspartylphosphate" evidence="6">
    <location>
        <position position="515"/>
    </location>
</feature>
<dbReference type="CDD" id="cd00082">
    <property type="entry name" value="HisKA"/>
    <property type="match status" value="1"/>
</dbReference>
<evidence type="ECO:0000256" key="4">
    <source>
        <dbReference type="ARBA" id="ARBA00023012"/>
    </source>
</evidence>
<dbReference type="InterPro" id="IPR036890">
    <property type="entry name" value="HATPase_C_sf"/>
</dbReference>
<dbReference type="Gene3D" id="1.10.287.130">
    <property type="match status" value="1"/>
</dbReference>